<proteinExistence type="predicted"/>
<dbReference type="AlphaFoldDB" id="A0A2P2IYZ3"/>
<keyword evidence="1" id="KW-0812">Transmembrane</keyword>
<feature type="transmembrane region" description="Helical" evidence="1">
    <location>
        <begin position="12"/>
        <end position="34"/>
    </location>
</feature>
<dbReference type="EMBL" id="GGEC01005971">
    <property type="protein sequence ID" value="MBW86454.1"/>
    <property type="molecule type" value="Transcribed_RNA"/>
</dbReference>
<name>A0A2P2IYZ3_RHIMU</name>
<feature type="transmembrane region" description="Helical" evidence="1">
    <location>
        <begin position="40"/>
        <end position="59"/>
    </location>
</feature>
<keyword evidence="1" id="KW-1133">Transmembrane helix</keyword>
<organism evidence="2">
    <name type="scientific">Rhizophora mucronata</name>
    <name type="common">Asiatic mangrove</name>
    <dbReference type="NCBI Taxonomy" id="61149"/>
    <lineage>
        <taxon>Eukaryota</taxon>
        <taxon>Viridiplantae</taxon>
        <taxon>Streptophyta</taxon>
        <taxon>Embryophyta</taxon>
        <taxon>Tracheophyta</taxon>
        <taxon>Spermatophyta</taxon>
        <taxon>Magnoliopsida</taxon>
        <taxon>eudicotyledons</taxon>
        <taxon>Gunneridae</taxon>
        <taxon>Pentapetalae</taxon>
        <taxon>rosids</taxon>
        <taxon>fabids</taxon>
        <taxon>Malpighiales</taxon>
        <taxon>Rhizophoraceae</taxon>
        <taxon>Rhizophora</taxon>
    </lineage>
</organism>
<evidence type="ECO:0000313" key="2">
    <source>
        <dbReference type="EMBL" id="MBW86454.1"/>
    </source>
</evidence>
<accession>A0A2P2IYZ3</accession>
<sequence length="100" mass="11448">MLGIFKCFPGEHLLAFGGTLVISIQFYFFGSFGFGESWKLFHMSFVGLCIILCMWLQVIKYIHVCCGANQGCLCPYYVRVVEGNQGYVCLFFSQSCWHFL</sequence>
<protein>
    <submittedName>
        <fullName evidence="2">Uncharacterized protein</fullName>
    </submittedName>
</protein>
<evidence type="ECO:0000256" key="1">
    <source>
        <dbReference type="SAM" id="Phobius"/>
    </source>
</evidence>
<keyword evidence="1" id="KW-0472">Membrane</keyword>
<reference evidence="2" key="1">
    <citation type="submission" date="2018-02" db="EMBL/GenBank/DDBJ databases">
        <title>Rhizophora mucronata_Transcriptome.</title>
        <authorList>
            <person name="Meera S.P."/>
            <person name="Sreeshan A."/>
            <person name="Augustine A."/>
        </authorList>
    </citation>
    <scope>NUCLEOTIDE SEQUENCE</scope>
    <source>
        <tissue evidence="2">Leaf</tissue>
    </source>
</reference>